<dbReference type="AlphaFoldDB" id="A0A6J0SMZ4"/>
<dbReference type="InterPro" id="IPR047327">
    <property type="entry name" value="RUN_PLEKHM2"/>
</dbReference>
<evidence type="ECO:0000256" key="5">
    <source>
        <dbReference type="SAM" id="MobiDB-lite"/>
    </source>
</evidence>
<feature type="compositionally biased region" description="Polar residues" evidence="5">
    <location>
        <begin position="281"/>
        <end position="292"/>
    </location>
</feature>
<feature type="region of interest" description="Disordered" evidence="5">
    <location>
        <begin position="416"/>
        <end position="574"/>
    </location>
</feature>
<dbReference type="KEGG" id="pvt:110073170"/>
<evidence type="ECO:0000256" key="2">
    <source>
        <dbReference type="ARBA" id="ARBA00004656"/>
    </source>
</evidence>
<evidence type="ECO:0000256" key="1">
    <source>
        <dbReference type="ARBA" id="ARBA00004496"/>
    </source>
</evidence>
<dbReference type="SUPFAM" id="SSF50729">
    <property type="entry name" value="PH domain-like"/>
    <property type="match status" value="1"/>
</dbReference>
<dbReference type="GeneID" id="110073170"/>
<reference evidence="9" key="1">
    <citation type="submission" date="2025-08" db="UniProtKB">
        <authorList>
            <consortium name="RefSeq"/>
        </authorList>
    </citation>
    <scope>IDENTIFICATION</scope>
</reference>
<dbReference type="GO" id="GO:0005765">
    <property type="term" value="C:lysosomal membrane"/>
    <property type="evidence" value="ECO:0007669"/>
    <property type="project" value="UniProtKB-SubCell"/>
</dbReference>
<evidence type="ECO:0000313" key="8">
    <source>
        <dbReference type="Proteomes" id="UP001652642"/>
    </source>
</evidence>
<dbReference type="InterPro" id="IPR011993">
    <property type="entry name" value="PH-like_dom_sf"/>
</dbReference>
<dbReference type="InterPro" id="IPR004012">
    <property type="entry name" value="Run_dom"/>
</dbReference>
<feature type="region of interest" description="Disordered" evidence="5">
    <location>
        <begin position="322"/>
        <end position="373"/>
    </location>
</feature>
<organism evidence="8 9">
    <name type="scientific">Pogona vitticeps</name>
    <name type="common">central bearded dragon</name>
    <dbReference type="NCBI Taxonomy" id="103695"/>
    <lineage>
        <taxon>Eukaryota</taxon>
        <taxon>Metazoa</taxon>
        <taxon>Chordata</taxon>
        <taxon>Craniata</taxon>
        <taxon>Vertebrata</taxon>
        <taxon>Euteleostomi</taxon>
        <taxon>Lepidosauria</taxon>
        <taxon>Squamata</taxon>
        <taxon>Bifurcata</taxon>
        <taxon>Unidentata</taxon>
        <taxon>Episquamata</taxon>
        <taxon>Toxicofera</taxon>
        <taxon>Iguania</taxon>
        <taxon>Acrodonta</taxon>
        <taxon>Agamidae</taxon>
        <taxon>Amphibolurinae</taxon>
        <taxon>Pogona</taxon>
    </lineage>
</organism>
<dbReference type="CTD" id="23207"/>
<feature type="region of interest" description="Disordered" evidence="5">
    <location>
        <begin position="233"/>
        <end position="310"/>
    </location>
</feature>
<dbReference type="InterPro" id="IPR057288">
    <property type="entry name" value="PH_PLEKHM2"/>
</dbReference>
<evidence type="ECO:0000313" key="9">
    <source>
        <dbReference type="RefSeq" id="XP_020637726.2"/>
    </source>
</evidence>
<keyword evidence="4" id="KW-0458">Lysosome</keyword>
<dbReference type="GO" id="GO:0032418">
    <property type="term" value="P:lysosome localization"/>
    <property type="evidence" value="ECO:0007669"/>
    <property type="project" value="TreeGrafter"/>
</dbReference>
<evidence type="ECO:0000259" key="6">
    <source>
        <dbReference type="PROSITE" id="PS50003"/>
    </source>
</evidence>
<dbReference type="GO" id="GO:0010008">
    <property type="term" value="C:endosome membrane"/>
    <property type="evidence" value="ECO:0007669"/>
    <property type="project" value="TreeGrafter"/>
</dbReference>
<dbReference type="InterPro" id="IPR001849">
    <property type="entry name" value="PH_domain"/>
</dbReference>
<dbReference type="CDD" id="cd17680">
    <property type="entry name" value="RUN_PLEKHM2"/>
    <property type="match status" value="1"/>
</dbReference>
<keyword evidence="3" id="KW-0963">Cytoplasm</keyword>
<dbReference type="Gene3D" id="2.30.29.30">
    <property type="entry name" value="Pleckstrin-homology domain (PH domain)/Phosphotyrosine-binding domain (PTB)"/>
    <property type="match status" value="1"/>
</dbReference>
<dbReference type="SMART" id="SM00593">
    <property type="entry name" value="RUN"/>
    <property type="match status" value="1"/>
</dbReference>
<feature type="compositionally biased region" description="Polar residues" evidence="5">
    <location>
        <begin position="244"/>
        <end position="272"/>
    </location>
</feature>
<comment type="subcellular location">
    <subcellularLocation>
        <location evidence="1">Cytoplasm</location>
    </subcellularLocation>
    <subcellularLocation>
        <location evidence="2">Lysosome membrane</location>
    </subcellularLocation>
</comment>
<dbReference type="InterPro" id="IPR053015">
    <property type="entry name" value="PH_domain-containing_M2"/>
</dbReference>
<dbReference type="GO" id="GO:0019894">
    <property type="term" value="F:kinesin binding"/>
    <property type="evidence" value="ECO:0007669"/>
    <property type="project" value="TreeGrafter"/>
</dbReference>
<protein>
    <submittedName>
        <fullName evidence="9">Pleckstrin homology domain-containing family M member 2 isoform X1</fullName>
    </submittedName>
</protein>
<evidence type="ECO:0000256" key="4">
    <source>
        <dbReference type="ARBA" id="ARBA00023228"/>
    </source>
</evidence>
<dbReference type="PANTHER" id="PTHR46556">
    <property type="entry name" value="PLECKSTRIN HOMOLOGY DOMAIN-CONTAINING FAMILY M MEMBER 2"/>
    <property type="match status" value="1"/>
</dbReference>
<evidence type="ECO:0000256" key="3">
    <source>
        <dbReference type="ARBA" id="ARBA00022490"/>
    </source>
</evidence>
<name>A0A6J0SMZ4_9SAUR</name>
<keyword evidence="8" id="KW-1185">Reference proteome</keyword>
<dbReference type="PANTHER" id="PTHR46556:SF1">
    <property type="entry name" value="PLECKSTRIN HOMOLOGY DOMAIN-CONTAINING FAMILY M MEMBER 2"/>
    <property type="match status" value="1"/>
</dbReference>
<feature type="compositionally biased region" description="Basic residues" evidence="5">
    <location>
        <begin position="322"/>
        <end position="331"/>
    </location>
</feature>
<dbReference type="PROSITE" id="PS50826">
    <property type="entry name" value="RUN"/>
    <property type="match status" value="1"/>
</dbReference>
<dbReference type="Pfam" id="PF02759">
    <property type="entry name" value="RUN"/>
    <property type="match status" value="1"/>
</dbReference>
<dbReference type="Proteomes" id="UP001652642">
    <property type="component" value="Chromosome 7"/>
</dbReference>
<dbReference type="GO" id="GO:0007030">
    <property type="term" value="P:Golgi organization"/>
    <property type="evidence" value="ECO:0007669"/>
    <property type="project" value="TreeGrafter"/>
</dbReference>
<feature type="domain" description="PH" evidence="6">
    <location>
        <begin position="760"/>
        <end position="862"/>
    </location>
</feature>
<dbReference type="SMART" id="SM00233">
    <property type="entry name" value="PH"/>
    <property type="match status" value="1"/>
</dbReference>
<evidence type="ECO:0000259" key="7">
    <source>
        <dbReference type="PROSITE" id="PS50826"/>
    </source>
</evidence>
<proteinExistence type="predicted"/>
<dbReference type="CDD" id="cd13309">
    <property type="entry name" value="PH_SKIP"/>
    <property type="match status" value="1"/>
</dbReference>
<dbReference type="Pfam" id="PF23142">
    <property type="entry name" value="PH_PLEKHM2"/>
    <property type="match status" value="1"/>
</dbReference>
<dbReference type="PROSITE" id="PS50003">
    <property type="entry name" value="PH_DOMAIN"/>
    <property type="match status" value="1"/>
</dbReference>
<dbReference type="GO" id="GO:0032880">
    <property type="term" value="P:regulation of protein localization"/>
    <property type="evidence" value="ECO:0007669"/>
    <property type="project" value="TreeGrafter"/>
</dbReference>
<sequence>MEPPGQVKDRILENISLSVKKLQSYFAACEDETPAIRNHDTVLQRLCEHLDHALLYGLQDLSSGYWVLVVHFTRREAIEQIEVLEHVSTNLGRSRAWLYLALNENSLESYLRLFQENLSLLHKYYVKNALVCSHDHLTLFLTLVSGLEFIRFDLDLDAPYLDLAPYMPEYYKPQYLLDFEDRLPSSVQGSDSLSLNSFNSVTSTNLEWDDSAIAPSSEDYDFGDVFPAVPSMPTTAWEDGDLTDTLSCPRSVTSELNTSRASAKSPTQQRYNPFNEKAEAPSSTETTPLHSASQEKADLVTTEGTDQSESCAELEVIRLAKKKKTGKKKKVKSEEAAGPTSIPATQAGPQDGDEGNLSSAGARGKESGPEAIPELSTEASALSQLGLCIPEMKDTSMERVGRSLSKVMDSLDRHLGASAPATGRGWSHHLESPDQSFRTDSPGEAPSSEGPPPGGFSEGLSAPMDFYRFTVESPNTPAASGSHHDPAGNGQPPHVPGGPEAAEEEEEGGWRRRETSGPTVTDSQEEEEEAVESAGVEALSRVKGDQKSPSPSSAEDSGVEEGQGSPSETAHPSEFRVDNNHLLLLMIHVFRENEEQLFRMIRMSTGHMEGNLQLVYVLLTDCYVYLIRKGAAEKPYMVEEAVSYNELDYVSVGLDQQTVTLVCTNRRKQFLLDTSDASLTEFFLAALKSAMIKGCREPPYPSILTDATMEKLALAKFVAQESKRETSEVVVRFYGLVHWEDPMDETLGPTPSHYTLAENSITKEGILYYKAGTNYLGKENWKPCFVVLSNGILYQYPDRTDVTPLLSVNMGGEQCGGCRRSNTTDRPHSFQVILTDRPSLELSAENEEEMADWMQYLCQAVSKGVIPQGVVPAPCVPCCLVVTEQKLFTCHEDCQTSFFRSLATAELADVASVSTEAGREYCMVEFAQDRKQYLPPWVLYFSCTAELDRFLSTLDAVWKSTYQIDLSHKLIEDSSIRKKCEDALSLIHSAWQRSDSLCRGRASRDPWC</sequence>
<dbReference type="Gene3D" id="1.20.58.900">
    <property type="match status" value="1"/>
</dbReference>
<dbReference type="OrthoDB" id="9983817at2759"/>
<gene>
    <name evidence="9" type="primary">PLEKHM2</name>
</gene>
<feature type="domain" description="RUN" evidence="7">
    <location>
        <begin position="37"/>
        <end position="159"/>
    </location>
</feature>
<dbReference type="RefSeq" id="XP_020637726.2">
    <property type="nucleotide sequence ID" value="XM_020782067.2"/>
</dbReference>
<dbReference type="InParanoid" id="A0A6J0SMZ4"/>
<dbReference type="Pfam" id="PF00169">
    <property type="entry name" value="PH"/>
    <property type="match status" value="1"/>
</dbReference>
<dbReference type="InterPro" id="IPR037213">
    <property type="entry name" value="Run_dom_sf"/>
</dbReference>
<accession>A0A6J0SMZ4</accession>
<dbReference type="SUPFAM" id="SSF140741">
    <property type="entry name" value="RUN domain-like"/>
    <property type="match status" value="1"/>
</dbReference>